<dbReference type="GO" id="GO:0052689">
    <property type="term" value="F:carboxylic ester hydrolase activity"/>
    <property type="evidence" value="ECO:0007669"/>
    <property type="project" value="TreeGrafter"/>
</dbReference>
<feature type="domain" description="AB hydrolase-1" evidence="3">
    <location>
        <begin position="49"/>
        <end position="285"/>
    </location>
</feature>
<protein>
    <recommendedName>
        <fullName evidence="3">AB hydrolase-1 domain-containing protein</fullName>
    </recommendedName>
</protein>
<dbReference type="AlphaFoldDB" id="A0AAD5EE32"/>
<sequence>MLSSTAKTATQRLGSLLILQQRTFATQQSHIVKVDYSKFPSESSSQPNPPIVICHGLFGSKQNWKSLARAFSKRLSTDVYTLDMRNHGDSPHNPVHNYNVMADDVATFLQNNGLENSVLMGHSMGGKVVMNLCLRRLQPVEKLVVVDMAPAVKRLSSDFASYIGSMDEIQMAKLTKRSEADTILKKVEPDLSIRQFLLTNLKKDDDTGIYKFRIPYKTLGESLDNMTAFMDHKMEPYDGPTLFIAGGKSNYIKPDRDGDHIREQFPNSEIKVIEGAGHWVHAEKPEEFVNIVTDYYKKP</sequence>
<dbReference type="RefSeq" id="XP_051446711.1">
    <property type="nucleotide sequence ID" value="XM_051587311.1"/>
</dbReference>
<dbReference type="Pfam" id="PF00561">
    <property type="entry name" value="Abhydrolase_1"/>
    <property type="match status" value="1"/>
</dbReference>
<dbReference type="GO" id="GO:0005739">
    <property type="term" value="C:mitochondrion"/>
    <property type="evidence" value="ECO:0007669"/>
    <property type="project" value="TreeGrafter"/>
</dbReference>
<evidence type="ECO:0000256" key="2">
    <source>
        <dbReference type="ARBA" id="ARBA00022801"/>
    </source>
</evidence>
<reference evidence="4" key="1">
    <citation type="submission" date="2021-06" db="EMBL/GenBank/DDBJ databases">
        <authorList>
            <consortium name="DOE Joint Genome Institute"/>
            <person name="Mondo S.J."/>
            <person name="Amses K.R."/>
            <person name="Simmons D.R."/>
            <person name="Longcore J.E."/>
            <person name="Seto K."/>
            <person name="Alves G.H."/>
            <person name="Bonds A.E."/>
            <person name="Quandt C.A."/>
            <person name="Davis W.J."/>
            <person name="Chang Y."/>
            <person name="Letcher P.M."/>
            <person name="Powell M.J."/>
            <person name="Kuo A."/>
            <person name="Labutti K."/>
            <person name="Pangilinan J."/>
            <person name="Andreopoulos W."/>
            <person name="Tritt A."/>
            <person name="Riley R."/>
            <person name="Hundley H."/>
            <person name="Johnson J."/>
            <person name="Lipzen A."/>
            <person name="Barry K."/>
            <person name="Berbee M.L."/>
            <person name="Buchler N.E."/>
            <person name="Grigoriev I.V."/>
            <person name="Spatafora J.W."/>
            <person name="Stajich J.E."/>
            <person name="James T.Y."/>
        </authorList>
    </citation>
    <scope>NUCLEOTIDE SEQUENCE</scope>
    <source>
        <strain evidence="4">AG</strain>
    </source>
</reference>
<dbReference type="SUPFAM" id="SSF53474">
    <property type="entry name" value="alpha/beta-Hydrolases"/>
    <property type="match status" value="1"/>
</dbReference>
<reference evidence="4" key="2">
    <citation type="journal article" date="2022" name="Proc. Natl. Acad. Sci. U.S.A.">
        <title>Diploid-dominant life cycles characterize the early evolution of Fungi.</title>
        <authorList>
            <person name="Amses K.R."/>
            <person name="Simmons D.R."/>
            <person name="Longcore J.E."/>
            <person name="Mondo S.J."/>
            <person name="Seto K."/>
            <person name="Jeronimo G.H."/>
            <person name="Bonds A.E."/>
            <person name="Quandt C.A."/>
            <person name="Davis W.J."/>
            <person name="Chang Y."/>
            <person name="Federici B.A."/>
            <person name="Kuo A."/>
            <person name="LaButti K."/>
            <person name="Pangilinan J."/>
            <person name="Andreopoulos W."/>
            <person name="Tritt A."/>
            <person name="Riley R."/>
            <person name="Hundley H."/>
            <person name="Johnson J."/>
            <person name="Lipzen A."/>
            <person name="Barry K."/>
            <person name="Lang B.F."/>
            <person name="Cuomo C.A."/>
            <person name="Buchler N.E."/>
            <person name="Grigoriev I.V."/>
            <person name="Spatafora J.W."/>
            <person name="Stajich J.E."/>
            <person name="James T.Y."/>
        </authorList>
    </citation>
    <scope>NUCLEOTIDE SEQUENCE</scope>
    <source>
        <strain evidence="4">AG</strain>
    </source>
</reference>
<dbReference type="Proteomes" id="UP001206595">
    <property type="component" value="Unassembled WGS sequence"/>
</dbReference>
<dbReference type="GeneID" id="75912656"/>
<evidence type="ECO:0000259" key="3">
    <source>
        <dbReference type="Pfam" id="PF00561"/>
    </source>
</evidence>
<evidence type="ECO:0000256" key="1">
    <source>
        <dbReference type="ARBA" id="ARBA00008645"/>
    </source>
</evidence>
<dbReference type="InterPro" id="IPR000639">
    <property type="entry name" value="Epox_hydrolase-like"/>
</dbReference>
<dbReference type="PANTHER" id="PTHR46118">
    <property type="entry name" value="PROTEIN ABHD11"/>
    <property type="match status" value="1"/>
</dbReference>
<evidence type="ECO:0000313" key="5">
    <source>
        <dbReference type="Proteomes" id="UP001206595"/>
    </source>
</evidence>
<dbReference type="PRINTS" id="PR00412">
    <property type="entry name" value="EPOXHYDRLASE"/>
</dbReference>
<comment type="caution">
    <text evidence="4">The sequence shown here is derived from an EMBL/GenBank/DDBJ whole genome shotgun (WGS) entry which is preliminary data.</text>
</comment>
<proteinExistence type="inferred from homology"/>
<evidence type="ECO:0000313" key="4">
    <source>
        <dbReference type="EMBL" id="KAI8581707.1"/>
    </source>
</evidence>
<comment type="similarity">
    <text evidence="1">Belongs to the AB hydrolase superfamily.</text>
</comment>
<organism evidence="4 5">
    <name type="scientific">Umbelopsis ramanniana AG</name>
    <dbReference type="NCBI Taxonomy" id="1314678"/>
    <lineage>
        <taxon>Eukaryota</taxon>
        <taxon>Fungi</taxon>
        <taxon>Fungi incertae sedis</taxon>
        <taxon>Mucoromycota</taxon>
        <taxon>Mucoromycotina</taxon>
        <taxon>Umbelopsidomycetes</taxon>
        <taxon>Umbelopsidales</taxon>
        <taxon>Umbelopsidaceae</taxon>
        <taxon>Umbelopsis</taxon>
    </lineage>
</organism>
<name>A0AAD5EE32_UMBRA</name>
<dbReference type="InterPro" id="IPR000073">
    <property type="entry name" value="AB_hydrolase_1"/>
</dbReference>
<dbReference type="Gene3D" id="3.40.50.1820">
    <property type="entry name" value="alpha/beta hydrolase"/>
    <property type="match status" value="1"/>
</dbReference>
<dbReference type="InterPro" id="IPR029058">
    <property type="entry name" value="AB_hydrolase_fold"/>
</dbReference>
<keyword evidence="2" id="KW-0378">Hydrolase</keyword>
<gene>
    <name evidence="4" type="ORF">K450DRAFT_230815</name>
</gene>
<keyword evidence="5" id="KW-1185">Reference proteome</keyword>
<dbReference type="PANTHER" id="PTHR46118:SF4">
    <property type="entry name" value="PROTEIN ABHD11"/>
    <property type="match status" value="1"/>
</dbReference>
<dbReference type="FunFam" id="3.40.50.1820:FF:000039">
    <property type="entry name" value="Esterase ybfF"/>
    <property type="match status" value="1"/>
</dbReference>
<dbReference type="EMBL" id="MU620904">
    <property type="protein sequence ID" value="KAI8581707.1"/>
    <property type="molecule type" value="Genomic_DNA"/>
</dbReference>
<accession>A0AAD5EE32</accession>